<keyword evidence="1" id="KW-0812">Transmembrane</keyword>
<proteinExistence type="predicted"/>
<accession>A0A8T2JY93</accession>
<dbReference type="AlphaFoldDB" id="A0A8T2JY93"/>
<keyword evidence="1" id="KW-0472">Membrane</keyword>
<gene>
    <name evidence="2" type="ORF">GDO86_015309</name>
</gene>
<comment type="caution">
    <text evidence="2">The sequence shown here is derived from an EMBL/GenBank/DDBJ whole genome shotgun (WGS) entry which is preliminary data.</text>
</comment>
<sequence length="101" mass="12126">MDHIILVIYCYVIFESFSACFQSGFTHHNTIFVCNMLIDKFVSLAYFNLALLRNQLEMLLSKKRMVYLHLTRVYHLFFDFQIVVVLFVQEHISRHSFLFPL</sequence>
<protein>
    <submittedName>
        <fullName evidence="2">Uncharacterized protein</fullName>
    </submittedName>
</protein>
<dbReference type="Proteomes" id="UP000812440">
    <property type="component" value="Chromosome 8_10"/>
</dbReference>
<name>A0A8T2JY93_9PIPI</name>
<keyword evidence="1" id="KW-1133">Transmembrane helix</keyword>
<organism evidence="2 3">
    <name type="scientific">Hymenochirus boettgeri</name>
    <name type="common">Congo dwarf clawed frog</name>
    <dbReference type="NCBI Taxonomy" id="247094"/>
    <lineage>
        <taxon>Eukaryota</taxon>
        <taxon>Metazoa</taxon>
        <taxon>Chordata</taxon>
        <taxon>Craniata</taxon>
        <taxon>Vertebrata</taxon>
        <taxon>Euteleostomi</taxon>
        <taxon>Amphibia</taxon>
        <taxon>Batrachia</taxon>
        <taxon>Anura</taxon>
        <taxon>Pipoidea</taxon>
        <taxon>Pipidae</taxon>
        <taxon>Pipinae</taxon>
        <taxon>Hymenochirus</taxon>
    </lineage>
</organism>
<keyword evidence="3" id="KW-1185">Reference proteome</keyword>
<evidence type="ECO:0000313" key="2">
    <source>
        <dbReference type="EMBL" id="KAG8448167.1"/>
    </source>
</evidence>
<evidence type="ECO:0000313" key="3">
    <source>
        <dbReference type="Proteomes" id="UP000812440"/>
    </source>
</evidence>
<dbReference type="EMBL" id="JAACNH010000003">
    <property type="protein sequence ID" value="KAG8448167.1"/>
    <property type="molecule type" value="Genomic_DNA"/>
</dbReference>
<feature type="transmembrane region" description="Helical" evidence="1">
    <location>
        <begin position="28"/>
        <end position="52"/>
    </location>
</feature>
<reference evidence="2" key="1">
    <citation type="thesis" date="2020" institute="ProQuest LLC" country="789 East Eisenhower Parkway, Ann Arbor, MI, USA">
        <title>Comparative Genomics and Chromosome Evolution.</title>
        <authorList>
            <person name="Mudd A.B."/>
        </authorList>
    </citation>
    <scope>NUCLEOTIDE SEQUENCE</scope>
    <source>
        <strain evidence="2">Female2</strain>
        <tissue evidence="2">Blood</tissue>
    </source>
</reference>
<evidence type="ECO:0000256" key="1">
    <source>
        <dbReference type="SAM" id="Phobius"/>
    </source>
</evidence>
<feature type="transmembrane region" description="Helical" evidence="1">
    <location>
        <begin position="73"/>
        <end position="92"/>
    </location>
</feature>